<gene>
    <name evidence="1" type="ORF">CGLO_12970</name>
</gene>
<evidence type="ECO:0000313" key="1">
    <source>
        <dbReference type="EMBL" id="EQB47850.1"/>
    </source>
</evidence>
<dbReference type="AlphaFoldDB" id="T0LI60"/>
<comment type="caution">
    <text evidence="1">The sequence shown here is derived from an EMBL/GenBank/DDBJ whole genome shotgun (WGS) entry which is preliminary data.</text>
</comment>
<accession>T0LI60</accession>
<dbReference type="HOGENOM" id="CLU_3410639_0_0_1"/>
<evidence type="ECO:0000313" key="2">
    <source>
        <dbReference type="Proteomes" id="UP000015530"/>
    </source>
</evidence>
<reference evidence="2" key="1">
    <citation type="journal article" date="2013" name="Mol. Plant Microbe Interact.">
        <title>Global aspects of pacC regulation of pathogenicity genes in Colletotrichum gloeosporioides as revealed by transcriptome analysis.</title>
        <authorList>
            <person name="Alkan N."/>
            <person name="Meng X."/>
            <person name="Friedlander G."/>
            <person name="Reuveni E."/>
            <person name="Sukno S."/>
            <person name="Sherman A."/>
            <person name="Thon M."/>
            <person name="Fluhr R."/>
            <person name="Prusky D."/>
        </authorList>
    </citation>
    <scope>NUCLEOTIDE SEQUENCE [LARGE SCALE GENOMIC DNA]</scope>
    <source>
        <strain evidence="2">Cg-14</strain>
    </source>
</reference>
<dbReference type="EMBL" id="AMYD01002804">
    <property type="protein sequence ID" value="EQB47850.1"/>
    <property type="molecule type" value="Genomic_DNA"/>
</dbReference>
<name>T0LI60_COLGC</name>
<proteinExistence type="predicted"/>
<organism evidence="1 2">
    <name type="scientific">Colletotrichum gloeosporioides (strain Cg-14)</name>
    <name type="common">Anthracnose fungus</name>
    <name type="synonym">Glomerella cingulata</name>
    <dbReference type="NCBI Taxonomy" id="1237896"/>
    <lineage>
        <taxon>Eukaryota</taxon>
        <taxon>Fungi</taxon>
        <taxon>Dikarya</taxon>
        <taxon>Ascomycota</taxon>
        <taxon>Pezizomycotina</taxon>
        <taxon>Sordariomycetes</taxon>
        <taxon>Hypocreomycetidae</taxon>
        <taxon>Glomerellales</taxon>
        <taxon>Glomerellaceae</taxon>
        <taxon>Colletotrichum</taxon>
        <taxon>Colletotrichum gloeosporioides species complex</taxon>
    </lineage>
</organism>
<protein>
    <submittedName>
        <fullName evidence="1">Uncharacterized protein</fullName>
    </submittedName>
</protein>
<sequence>MAMRDIFNKAKKSPMNIPMKMLITCLKKV</sequence>
<dbReference type="Proteomes" id="UP000015530">
    <property type="component" value="Unassembled WGS sequence"/>
</dbReference>